<accession>A0A6A7BYB1</accession>
<feature type="compositionally biased region" description="Polar residues" evidence="1">
    <location>
        <begin position="404"/>
        <end position="420"/>
    </location>
</feature>
<feature type="region of interest" description="Disordered" evidence="1">
    <location>
        <begin position="450"/>
        <end position="538"/>
    </location>
</feature>
<evidence type="ECO:0000313" key="3">
    <source>
        <dbReference type="Proteomes" id="UP000799421"/>
    </source>
</evidence>
<gene>
    <name evidence="2" type="ORF">K470DRAFT_258229</name>
</gene>
<dbReference type="EMBL" id="MU005985">
    <property type="protein sequence ID" value="KAF2860062.1"/>
    <property type="molecule type" value="Genomic_DNA"/>
</dbReference>
<feature type="compositionally biased region" description="Low complexity" evidence="1">
    <location>
        <begin position="360"/>
        <end position="379"/>
    </location>
</feature>
<feature type="region of interest" description="Disordered" evidence="1">
    <location>
        <begin position="38"/>
        <end position="109"/>
    </location>
</feature>
<feature type="compositionally biased region" description="Low complexity" evidence="1">
    <location>
        <begin position="496"/>
        <end position="507"/>
    </location>
</feature>
<reference evidence="2" key="1">
    <citation type="journal article" date="2020" name="Stud. Mycol.">
        <title>101 Dothideomycetes genomes: a test case for predicting lifestyles and emergence of pathogens.</title>
        <authorList>
            <person name="Haridas S."/>
            <person name="Albert R."/>
            <person name="Binder M."/>
            <person name="Bloem J."/>
            <person name="Labutti K."/>
            <person name="Salamov A."/>
            <person name="Andreopoulos B."/>
            <person name="Baker S."/>
            <person name="Barry K."/>
            <person name="Bills G."/>
            <person name="Bluhm B."/>
            <person name="Cannon C."/>
            <person name="Castanera R."/>
            <person name="Culley D."/>
            <person name="Daum C."/>
            <person name="Ezra D."/>
            <person name="Gonzalez J."/>
            <person name="Henrissat B."/>
            <person name="Kuo A."/>
            <person name="Liang C."/>
            <person name="Lipzen A."/>
            <person name="Lutzoni F."/>
            <person name="Magnuson J."/>
            <person name="Mondo S."/>
            <person name="Nolan M."/>
            <person name="Ohm R."/>
            <person name="Pangilinan J."/>
            <person name="Park H.-J."/>
            <person name="Ramirez L."/>
            <person name="Alfaro M."/>
            <person name="Sun H."/>
            <person name="Tritt A."/>
            <person name="Yoshinaga Y."/>
            <person name="Zwiers L.-H."/>
            <person name="Turgeon B."/>
            <person name="Goodwin S."/>
            <person name="Spatafora J."/>
            <person name="Crous P."/>
            <person name="Grigoriev I."/>
        </authorList>
    </citation>
    <scope>NUCLEOTIDE SEQUENCE</scope>
    <source>
        <strain evidence="2">CBS 480.64</strain>
    </source>
</reference>
<feature type="compositionally biased region" description="Polar residues" evidence="1">
    <location>
        <begin position="451"/>
        <end position="467"/>
    </location>
</feature>
<evidence type="ECO:0000313" key="2">
    <source>
        <dbReference type="EMBL" id="KAF2860062.1"/>
    </source>
</evidence>
<protein>
    <submittedName>
        <fullName evidence="2">Uncharacterized protein</fullName>
    </submittedName>
</protein>
<organism evidence="2 3">
    <name type="scientific">Piedraia hortae CBS 480.64</name>
    <dbReference type="NCBI Taxonomy" id="1314780"/>
    <lineage>
        <taxon>Eukaryota</taxon>
        <taxon>Fungi</taxon>
        <taxon>Dikarya</taxon>
        <taxon>Ascomycota</taxon>
        <taxon>Pezizomycotina</taxon>
        <taxon>Dothideomycetes</taxon>
        <taxon>Dothideomycetidae</taxon>
        <taxon>Capnodiales</taxon>
        <taxon>Piedraiaceae</taxon>
        <taxon>Piedraia</taxon>
    </lineage>
</organism>
<dbReference type="Proteomes" id="UP000799421">
    <property type="component" value="Unassembled WGS sequence"/>
</dbReference>
<evidence type="ECO:0000256" key="1">
    <source>
        <dbReference type="SAM" id="MobiDB-lite"/>
    </source>
</evidence>
<feature type="region of interest" description="Disordered" evidence="1">
    <location>
        <begin position="345"/>
        <end position="420"/>
    </location>
</feature>
<name>A0A6A7BYB1_9PEZI</name>
<proteinExistence type="predicted"/>
<keyword evidence="3" id="KW-1185">Reference proteome</keyword>
<dbReference type="OrthoDB" id="5404323at2759"/>
<feature type="compositionally biased region" description="Low complexity" evidence="1">
    <location>
        <begin position="53"/>
        <end position="64"/>
    </location>
</feature>
<sequence>MATVSEQLPSALTRWVPSIPNISLGMFNPFGLTPAEESGKWPSSDVLSGTFDPASSSPPRSVASGMFSEPEVHSNVGSNESEGSIRRKTSRPKTKYSICHPPPTTTTRKLHRRQRAMLQLHKLSAATRPEPAFEVVPGVNFSVRLNKALAKVIRTRHTLSPNDLIVIRAERYRKTVEVADGDEPQVLGLICKIKKDETPKLCMADGQEWEVHSMTGGGYEFTKTDAHGLILRMRWVPKKTKDSATKQERRFTFSPIAPNTRKHPIVARLSQAYLEIYDNYKHPDPAAMTPLSTPKKGTNYEDDEEETPTNDALREMIIMTGIWVTFREGWSSVVRLDEQRGESALAGSGIQRSGSVLSAGSLGPSPSKSTPGSPLPGGTMVEKRASIRSTGSNNNNRRRLSGVFTPTASNNRNSTLSVSTAHADETGVFAGDGRSRGDSTSTVLIARSASVRRSQGSWLMSRQQPLNEASREDLGKASEAAPPHGTESKEHTPATSGKSSESSSRGEPAPNTTAARPQLPDEGQNWTAVSNENGRRRGKLKWRRMLLCSKQ</sequence>
<dbReference type="AlphaFoldDB" id="A0A6A7BYB1"/>
<feature type="region of interest" description="Disordered" evidence="1">
    <location>
        <begin position="284"/>
        <end position="310"/>
    </location>
</feature>